<accession>A0A9N9T602</accession>
<keyword evidence="2" id="KW-1185">Reference proteome</keyword>
<reference evidence="1" key="1">
    <citation type="submission" date="2022-01" db="EMBL/GenBank/DDBJ databases">
        <authorList>
            <person name="King R."/>
        </authorList>
    </citation>
    <scope>NUCLEOTIDE SEQUENCE</scope>
</reference>
<proteinExistence type="predicted"/>
<gene>
    <name evidence="1" type="ORF">DIABBA_LOCUS9616</name>
</gene>
<dbReference type="OrthoDB" id="6743984at2759"/>
<evidence type="ECO:0000313" key="2">
    <source>
        <dbReference type="Proteomes" id="UP001153709"/>
    </source>
</evidence>
<sequence>MKVYNEFGRPQIDTCCECELLNTTIKKPQFNETAKRVAVAQLLVHKRRSKKFYSSLRQRKEYCAEQEKAMLLCFDYMANISLPTIKVQEKYDLRQLCVYPFVIHNSNKDPATFYLYHQGVAGKGSNEVCFFLKKSIDENVPANVDEVYLYTDICTGHNKNYTMIRLLMQPTDSGRFKKVVYRLPIRGHSYLPCDRVFGLVKHDRFYTLKDITEIQK</sequence>
<organism evidence="1 2">
    <name type="scientific">Diabrotica balteata</name>
    <name type="common">Banded cucumber beetle</name>
    <dbReference type="NCBI Taxonomy" id="107213"/>
    <lineage>
        <taxon>Eukaryota</taxon>
        <taxon>Metazoa</taxon>
        <taxon>Ecdysozoa</taxon>
        <taxon>Arthropoda</taxon>
        <taxon>Hexapoda</taxon>
        <taxon>Insecta</taxon>
        <taxon>Pterygota</taxon>
        <taxon>Neoptera</taxon>
        <taxon>Endopterygota</taxon>
        <taxon>Coleoptera</taxon>
        <taxon>Polyphaga</taxon>
        <taxon>Cucujiformia</taxon>
        <taxon>Chrysomeloidea</taxon>
        <taxon>Chrysomelidae</taxon>
        <taxon>Galerucinae</taxon>
        <taxon>Diabroticina</taxon>
        <taxon>Diabroticites</taxon>
        <taxon>Diabrotica</taxon>
    </lineage>
</organism>
<evidence type="ECO:0000313" key="1">
    <source>
        <dbReference type="EMBL" id="CAG9836534.1"/>
    </source>
</evidence>
<dbReference type="AlphaFoldDB" id="A0A9N9T602"/>
<dbReference type="PANTHER" id="PTHR34415:SF1">
    <property type="entry name" value="INTEGRASE CATALYTIC DOMAIN-CONTAINING PROTEIN"/>
    <property type="match status" value="1"/>
</dbReference>
<dbReference type="Proteomes" id="UP001153709">
    <property type="component" value="Chromosome 6"/>
</dbReference>
<dbReference type="EMBL" id="OU898281">
    <property type="protein sequence ID" value="CAG9836534.1"/>
    <property type="molecule type" value="Genomic_DNA"/>
</dbReference>
<name>A0A9N9T602_DIABA</name>
<protein>
    <submittedName>
        <fullName evidence="1">Uncharacterized protein</fullName>
    </submittedName>
</protein>
<dbReference type="PANTHER" id="PTHR34415">
    <property type="entry name" value="INTEGRASE CATALYTIC DOMAIN-CONTAINING PROTEIN"/>
    <property type="match status" value="1"/>
</dbReference>